<dbReference type="FunFam" id="1.10.1580.10:FF:000002">
    <property type="entry name" value="Guanine nucleotide-binding protein-like 3 (nucleolar)-like"/>
    <property type="match status" value="1"/>
</dbReference>
<dbReference type="EMBL" id="GG745344">
    <property type="protein sequence ID" value="KNE64262.1"/>
    <property type="molecule type" value="Genomic_DNA"/>
</dbReference>
<dbReference type="InterPro" id="IPR006073">
    <property type="entry name" value="GTP-bd"/>
</dbReference>
<dbReference type="Pfam" id="PF08701">
    <property type="entry name" value="GN3L_Grn1"/>
    <property type="match status" value="1"/>
</dbReference>
<evidence type="ECO:0000256" key="6">
    <source>
        <dbReference type="SAM" id="MobiDB-lite"/>
    </source>
</evidence>
<dbReference type="InterPro" id="IPR023179">
    <property type="entry name" value="GTP-bd_ortho_bundle_sf"/>
</dbReference>
<dbReference type="STRING" id="578462.A0A0L0SP44"/>
<keyword evidence="2" id="KW-0547">Nucleotide-binding</keyword>
<evidence type="ECO:0000313" key="8">
    <source>
        <dbReference type="EMBL" id="KNE64262.1"/>
    </source>
</evidence>
<sequence length="588" mass="64569">MGKRQPAQQKAKALNKTREADRKAKKKDPNLRSKARKDPGIPNLAPFKAKLLAQAEESQAQLADNKAQLRLRRLAMQKAALRTAAGHFANAPGAQPEEPQWQEQSTKQSQGAYYREFQKIMEKADVILQVLDARDPIGTRAVHVEKMILESGTGKRVILVLNKVDLVPKENVQQWLAYLRHEFPTIAFKASTQAQRRNLGQGNVRIEHATEAMLQSSESIGADILVKLLKNYSRNQDIKTSVTVGVIGYPNVGKSSLINSLKRAKVCGIGATPGLTKVVQEIHLDKNIKLLDCPGIVFSPERADATWQERAAVQLRNCMRVESLADPITPVELILTRAAPATLCVLYGIPPFNSTNEFLFHVGKARGKLKRGGVPDVEDAARAVLNDWNHGKIPYYSVPPKRDLGGGAAIVDQFADQLDLDAGLASLMSEQELGAEFAARHAQGGMDVSDDDDEDMMDDDDDVMDEDEDDDSDDSDDGAPSDAIVVPDLASTGSRKHAALLRAAEGEDSAAPGRARKQMIMTDEEAALNPRTNQQRRKQAKQARKLAAKLEGKMSDNVRAWVQGDVDMDMDEAPADANEFDFGEFARM</sequence>
<dbReference type="GO" id="GO:0005525">
    <property type="term" value="F:GTP binding"/>
    <property type="evidence" value="ECO:0007669"/>
    <property type="project" value="UniProtKB-KW"/>
</dbReference>
<dbReference type="PANTHER" id="PTHR11089:SF30">
    <property type="entry name" value="GUANINE NUCLEOTIDE-BINDING PROTEIN-LIKE 3 HOMOLOG"/>
    <property type="match status" value="1"/>
</dbReference>
<dbReference type="InterPro" id="IPR030378">
    <property type="entry name" value="G_CP_dom"/>
</dbReference>
<reference evidence="8 9" key="1">
    <citation type="submission" date="2009-11" db="EMBL/GenBank/DDBJ databases">
        <title>Annotation of Allomyces macrogynus ATCC 38327.</title>
        <authorList>
            <consortium name="The Broad Institute Genome Sequencing Platform"/>
            <person name="Russ C."/>
            <person name="Cuomo C."/>
            <person name="Burger G."/>
            <person name="Gray M.W."/>
            <person name="Holland P.W.H."/>
            <person name="King N."/>
            <person name="Lang F.B.F."/>
            <person name="Roger A.J."/>
            <person name="Ruiz-Trillo I."/>
            <person name="Young S.K."/>
            <person name="Zeng Q."/>
            <person name="Gargeya S."/>
            <person name="Fitzgerald M."/>
            <person name="Haas B."/>
            <person name="Abouelleil A."/>
            <person name="Alvarado L."/>
            <person name="Arachchi H.M."/>
            <person name="Berlin A."/>
            <person name="Chapman S.B."/>
            <person name="Gearin G."/>
            <person name="Goldberg J."/>
            <person name="Griggs A."/>
            <person name="Gujja S."/>
            <person name="Hansen M."/>
            <person name="Heiman D."/>
            <person name="Howarth C."/>
            <person name="Larimer J."/>
            <person name="Lui A."/>
            <person name="MacDonald P.J.P."/>
            <person name="McCowen C."/>
            <person name="Montmayeur A."/>
            <person name="Murphy C."/>
            <person name="Neiman D."/>
            <person name="Pearson M."/>
            <person name="Priest M."/>
            <person name="Roberts A."/>
            <person name="Saif S."/>
            <person name="Shea T."/>
            <person name="Sisk P."/>
            <person name="Stolte C."/>
            <person name="Sykes S."/>
            <person name="Wortman J."/>
            <person name="Nusbaum C."/>
            <person name="Birren B."/>
        </authorList>
    </citation>
    <scope>NUCLEOTIDE SEQUENCE [LARGE SCALE GENOMIC DNA]</scope>
    <source>
        <strain evidence="8 9">ATCC 38327</strain>
    </source>
</reference>
<dbReference type="Gene3D" id="1.10.1580.10">
    <property type="match status" value="1"/>
</dbReference>
<evidence type="ECO:0000256" key="3">
    <source>
        <dbReference type="ARBA" id="ARBA00023054"/>
    </source>
</evidence>
<keyword evidence="9" id="KW-1185">Reference proteome</keyword>
<evidence type="ECO:0000256" key="5">
    <source>
        <dbReference type="ARBA" id="ARBA00023242"/>
    </source>
</evidence>
<dbReference type="GO" id="GO:0005730">
    <property type="term" value="C:nucleolus"/>
    <property type="evidence" value="ECO:0007669"/>
    <property type="project" value="UniProtKB-ARBA"/>
</dbReference>
<dbReference type="eggNOG" id="KOG2484">
    <property type="taxonomic scope" value="Eukaryota"/>
</dbReference>
<dbReference type="CDD" id="cd04178">
    <property type="entry name" value="Nucleostemin_like"/>
    <property type="match status" value="1"/>
</dbReference>
<feature type="region of interest" description="Disordered" evidence="6">
    <location>
        <begin position="1"/>
        <end position="45"/>
    </location>
</feature>
<keyword evidence="4" id="KW-0342">GTP-binding</keyword>
<dbReference type="Pfam" id="PF01926">
    <property type="entry name" value="MMR_HSR1"/>
    <property type="match status" value="1"/>
</dbReference>
<reference evidence="9" key="2">
    <citation type="submission" date="2009-11" db="EMBL/GenBank/DDBJ databases">
        <title>The Genome Sequence of Allomyces macrogynus strain ATCC 38327.</title>
        <authorList>
            <consortium name="The Broad Institute Genome Sequencing Platform"/>
            <person name="Russ C."/>
            <person name="Cuomo C."/>
            <person name="Shea T."/>
            <person name="Young S.K."/>
            <person name="Zeng Q."/>
            <person name="Koehrsen M."/>
            <person name="Haas B."/>
            <person name="Borodovsky M."/>
            <person name="Guigo R."/>
            <person name="Alvarado L."/>
            <person name="Berlin A."/>
            <person name="Borenstein D."/>
            <person name="Chen Z."/>
            <person name="Engels R."/>
            <person name="Freedman E."/>
            <person name="Gellesch M."/>
            <person name="Goldberg J."/>
            <person name="Griggs A."/>
            <person name="Gujja S."/>
            <person name="Heiman D."/>
            <person name="Hepburn T."/>
            <person name="Howarth C."/>
            <person name="Jen D."/>
            <person name="Larson L."/>
            <person name="Lewis B."/>
            <person name="Mehta T."/>
            <person name="Park D."/>
            <person name="Pearson M."/>
            <person name="Roberts A."/>
            <person name="Saif S."/>
            <person name="Shenoy N."/>
            <person name="Sisk P."/>
            <person name="Stolte C."/>
            <person name="Sykes S."/>
            <person name="Walk T."/>
            <person name="White J."/>
            <person name="Yandava C."/>
            <person name="Burger G."/>
            <person name="Gray M.W."/>
            <person name="Holland P.W.H."/>
            <person name="King N."/>
            <person name="Lang F.B.F."/>
            <person name="Roger A.J."/>
            <person name="Ruiz-Trillo I."/>
            <person name="Lander E."/>
            <person name="Nusbaum C."/>
        </authorList>
    </citation>
    <scope>NUCLEOTIDE SEQUENCE [LARGE SCALE GENOMIC DNA]</scope>
    <source>
        <strain evidence="9">ATCC 38327</strain>
    </source>
</reference>
<dbReference type="PANTHER" id="PTHR11089">
    <property type="entry name" value="GTP-BINDING PROTEIN-RELATED"/>
    <property type="match status" value="1"/>
</dbReference>
<dbReference type="OrthoDB" id="10266128at2759"/>
<dbReference type="AlphaFoldDB" id="A0A0L0SP44"/>
<dbReference type="PRINTS" id="PR00326">
    <property type="entry name" value="GTP1OBG"/>
</dbReference>
<feature type="compositionally biased region" description="Basic and acidic residues" evidence="6">
    <location>
        <begin position="16"/>
        <end position="39"/>
    </location>
</feature>
<organism evidence="8 9">
    <name type="scientific">Allomyces macrogynus (strain ATCC 38327)</name>
    <name type="common">Allomyces javanicus var. macrogynus</name>
    <dbReference type="NCBI Taxonomy" id="578462"/>
    <lineage>
        <taxon>Eukaryota</taxon>
        <taxon>Fungi</taxon>
        <taxon>Fungi incertae sedis</taxon>
        <taxon>Blastocladiomycota</taxon>
        <taxon>Blastocladiomycetes</taxon>
        <taxon>Blastocladiales</taxon>
        <taxon>Blastocladiaceae</taxon>
        <taxon>Allomyces</taxon>
    </lineage>
</organism>
<evidence type="ECO:0000313" key="9">
    <source>
        <dbReference type="Proteomes" id="UP000054350"/>
    </source>
</evidence>
<evidence type="ECO:0000256" key="2">
    <source>
        <dbReference type="ARBA" id="ARBA00022741"/>
    </source>
</evidence>
<dbReference type="Proteomes" id="UP000054350">
    <property type="component" value="Unassembled WGS sequence"/>
</dbReference>
<proteinExistence type="predicted"/>
<dbReference type="SUPFAM" id="SSF52540">
    <property type="entry name" value="P-loop containing nucleoside triphosphate hydrolases"/>
    <property type="match status" value="1"/>
</dbReference>
<feature type="domain" description="CP-type G" evidence="7">
    <location>
        <begin position="114"/>
        <end position="299"/>
    </location>
</feature>
<dbReference type="Gene3D" id="3.40.50.300">
    <property type="entry name" value="P-loop containing nucleotide triphosphate hydrolases"/>
    <property type="match status" value="1"/>
</dbReference>
<dbReference type="InterPro" id="IPR014813">
    <property type="entry name" value="Gnl3_N_dom"/>
</dbReference>
<dbReference type="OMA" id="KLCPARM"/>
<accession>A0A0L0SP44</accession>
<evidence type="ECO:0000259" key="7">
    <source>
        <dbReference type="PROSITE" id="PS51721"/>
    </source>
</evidence>
<dbReference type="InterPro" id="IPR050755">
    <property type="entry name" value="TRAFAC_YlqF/YawG_RiboMat"/>
</dbReference>
<dbReference type="PROSITE" id="PS51721">
    <property type="entry name" value="G_CP"/>
    <property type="match status" value="1"/>
</dbReference>
<dbReference type="VEuPathDB" id="FungiDB:AMAG_09295"/>
<dbReference type="InterPro" id="IPR027417">
    <property type="entry name" value="P-loop_NTPase"/>
</dbReference>
<name>A0A0L0SP44_ALLM3</name>
<dbReference type="FunFam" id="3.40.50.300:FF:000493">
    <property type="entry name" value="Guanine nucleotide-binding protein-like 3-like protein"/>
    <property type="match status" value="1"/>
</dbReference>
<keyword evidence="3" id="KW-0175">Coiled coil</keyword>
<protein>
    <recommendedName>
        <fullName evidence="7">CP-type G domain-containing protein</fullName>
    </recommendedName>
</protein>
<feature type="region of interest" description="Disordered" evidence="6">
    <location>
        <begin position="441"/>
        <end position="490"/>
    </location>
</feature>
<gene>
    <name evidence="8" type="ORF">AMAG_09295</name>
</gene>
<evidence type="ECO:0000256" key="4">
    <source>
        <dbReference type="ARBA" id="ARBA00023134"/>
    </source>
</evidence>
<evidence type="ECO:0000256" key="1">
    <source>
        <dbReference type="ARBA" id="ARBA00004123"/>
    </source>
</evidence>
<keyword evidence="5" id="KW-0539">Nucleus</keyword>
<feature type="compositionally biased region" description="Acidic residues" evidence="6">
    <location>
        <begin position="448"/>
        <end position="479"/>
    </location>
</feature>
<comment type="subcellular location">
    <subcellularLocation>
        <location evidence="1">Nucleus</location>
    </subcellularLocation>
</comment>